<protein>
    <submittedName>
        <fullName evidence="1">Uncharacterized protein</fullName>
    </submittedName>
</protein>
<proteinExistence type="predicted"/>
<accession>A0ABS7SKZ1</accession>
<keyword evidence="2" id="KW-1185">Reference proteome</keyword>
<evidence type="ECO:0000313" key="2">
    <source>
        <dbReference type="Proteomes" id="UP000809349"/>
    </source>
</evidence>
<organism evidence="1 2">
    <name type="scientific">Massilia soli</name>
    <dbReference type="NCBI Taxonomy" id="2792854"/>
    <lineage>
        <taxon>Bacteria</taxon>
        <taxon>Pseudomonadati</taxon>
        <taxon>Pseudomonadota</taxon>
        <taxon>Betaproteobacteria</taxon>
        <taxon>Burkholderiales</taxon>
        <taxon>Oxalobacteraceae</taxon>
        <taxon>Telluria group</taxon>
        <taxon>Massilia</taxon>
    </lineage>
</organism>
<reference evidence="1 2" key="1">
    <citation type="submission" date="2021-08" db="EMBL/GenBank/DDBJ databases">
        <title>Massilia sp. R798.</title>
        <authorList>
            <person name="Baek J.H."/>
            <person name="Jung H.S."/>
            <person name="Kim K.R."/>
            <person name="Jeon C.O."/>
        </authorList>
    </citation>
    <scope>NUCLEOTIDE SEQUENCE [LARGE SCALE GENOMIC DNA]</scope>
    <source>
        <strain evidence="1 2">R798</strain>
    </source>
</reference>
<dbReference type="Proteomes" id="UP000809349">
    <property type="component" value="Unassembled WGS sequence"/>
</dbReference>
<dbReference type="RefSeq" id="WP_223467198.1">
    <property type="nucleotide sequence ID" value="NZ_JAFBIL020000002.1"/>
</dbReference>
<sequence>MGARLRGHDVAVATPLSAWRCVNAKKATSRLSVEANPSFPRGHDVAVATPASTWRCVNAKKGDVTVKCGRHSVVPAQAGIHTETGERIGSLAVTASLVWVPACAGTTCGGHSAFSMALRRHEKKPAEKAGFAKQPSYSGCFYCCVVAD</sequence>
<evidence type="ECO:0000313" key="1">
    <source>
        <dbReference type="EMBL" id="MBZ2206860.1"/>
    </source>
</evidence>
<comment type="caution">
    <text evidence="1">The sequence shown here is derived from an EMBL/GenBank/DDBJ whole genome shotgun (WGS) entry which is preliminary data.</text>
</comment>
<dbReference type="EMBL" id="JAFBIL020000002">
    <property type="protein sequence ID" value="MBZ2206860.1"/>
    <property type="molecule type" value="Genomic_DNA"/>
</dbReference>
<name>A0ABS7SKZ1_9BURK</name>
<gene>
    <name evidence="1" type="ORF">I4X03_006270</name>
</gene>